<comment type="subcellular location">
    <subcellularLocation>
        <location evidence="1">Membrane</location>
        <topology evidence="1">Multi-pass membrane protein</topology>
    </subcellularLocation>
</comment>
<keyword evidence="7" id="KW-1185">Reference proteome</keyword>
<feature type="transmembrane region" description="Helical" evidence="5">
    <location>
        <begin position="225"/>
        <end position="248"/>
    </location>
</feature>
<protein>
    <submittedName>
        <fullName evidence="6">Uncharacterized protein</fullName>
    </submittedName>
</protein>
<organism evidence="6 7">
    <name type="scientific">Pleuronectes platessa</name>
    <name type="common">European plaice</name>
    <dbReference type="NCBI Taxonomy" id="8262"/>
    <lineage>
        <taxon>Eukaryota</taxon>
        <taxon>Metazoa</taxon>
        <taxon>Chordata</taxon>
        <taxon>Craniata</taxon>
        <taxon>Vertebrata</taxon>
        <taxon>Euteleostomi</taxon>
        <taxon>Actinopterygii</taxon>
        <taxon>Neopterygii</taxon>
        <taxon>Teleostei</taxon>
        <taxon>Neoteleostei</taxon>
        <taxon>Acanthomorphata</taxon>
        <taxon>Carangaria</taxon>
        <taxon>Pleuronectiformes</taxon>
        <taxon>Pleuronectoidei</taxon>
        <taxon>Pleuronectidae</taxon>
        <taxon>Pleuronectes</taxon>
    </lineage>
</organism>
<dbReference type="EMBL" id="CADEAL010000358">
    <property type="protein sequence ID" value="CAB1419027.1"/>
    <property type="molecule type" value="Genomic_DNA"/>
</dbReference>
<keyword evidence="4 5" id="KW-0472">Membrane</keyword>
<keyword evidence="2 5" id="KW-0812">Transmembrane</keyword>
<dbReference type="InterPro" id="IPR008952">
    <property type="entry name" value="Tetraspanin_EC2_sf"/>
</dbReference>
<dbReference type="GO" id="GO:0016020">
    <property type="term" value="C:membrane"/>
    <property type="evidence" value="ECO:0007669"/>
    <property type="project" value="UniProtKB-SubCell"/>
</dbReference>
<keyword evidence="3 5" id="KW-1133">Transmembrane helix</keyword>
<gene>
    <name evidence="6" type="ORF">PLEPLA_LOCUS6855</name>
</gene>
<evidence type="ECO:0000256" key="3">
    <source>
        <dbReference type="ARBA" id="ARBA00022989"/>
    </source>
</evidence>
<evidence type="ECO:0000256" key="1">
    <source>
        <dbReference type="ARBA" id="ARBA00004141"/>
    </source>
</evidence>
<comment type="caution">
    <text evidence="6">The sequence shown here is derived from an EMBL/GenBank/DDBJ whole genome shotgun (WGS) entry which is preliminary data.</text>
</comment>
<dbReference type="Proteomes" id="UP001153269">
    <property type="component" value="Unassembled WGS sequence"/>
</dbReference>
<feature type="transmembrane region" description="Helical" evidence="5">
    <location>
        <begin position="68"/>
        <end position="90"/>
    </location>
</feature>
<evidence type="ECO:0000313" key="7">
    <source>
        <dbReference type="Proteomes" id="UP001153269"/>
    </source>
</evidence>
<dbReference type="InterPro" id="IPR018499">
    <property type="entry name" value="Tetraspanin/Peripherin"/>
</dbReference>
<evidence type="ECO:0000256" key="4">
    <source>
        <dbReference type="ARBA" id="ARBA00023136"/>
    </source>
</evidence>
<dbReference type="Gene3D" id="1.10.1450.10">
    <property type="entry name" value="Tetraspanin"/>
    <property type="match status" value="1"/>
</dbReference>
<dbReference type="SUPFAM" id="SSF48652">
    <property type="entry name" value="Tetraspanin"/>
    <property type="match status" value="1"/>
</dbReference>
<evidence type="ECO:0000313" key="6">
    <source>
        <dbReference type="EMBL" id="CAB1419027.1"/>
    </source>
</evidence>
<sequence>MAAEDRDEKTQKVYRTPSAGLWTATGLVMVYLVLAVAVSILKESGHLLNNQSFECGHSEESRLTQETFLVSLWTGMAVPICFMLLMNIWIKGTFYAPLSLFAIFVVFVAMTVSFAKTWEKENQDIEEFKDRYLELIPLTDVPGINQSHVNDKNCTMLSNVYRWQAEFECCGLEGYQDWGLLIPDSCLCEGEDKSTGCVGAGNSLVYEKPCLPTVLSLVEKRSSTLWTVMITWITIVGVPASMFVFLMARCCCWVCCEDCYYKLGLWIFKLSGGVEMIPVVFIRKDNDKPPEDGNGNEEERESCSNGVVVDVEDGTGEEGADVSLEKNAVTMIPMSELRRLQEELEPPPVQHWVQCLCIISKKPRSFYTVMIEEGSPLLPADAVLADANKPSTCFWVDGPHFFSLEDIVWLKENGKRSSLPL</sequence>
<feature type="transmembrane region" description="Helical" evidence="5">
    <location>
        <begin position="20"/>
        <end position="41"/>
    </location>
</feature>
<proteinExistence type="predicted"/>
<name>A0A9N7YAL0_PLEPL</name>
<dbReference type="AlphaFoldDB" id="A0A9N7YAL0"/>
<evidence type="ECO:0000256" key="5">
    <source>
        <dbReference type="SAM" id="Phobius"/>
    </source>
</evidence>
<dbReference type="OrthoDB" id="438211at2759"/>
<accession>A0A9N7YAL0</accession>
<reference evidence="6" key="1">
    <citation type="submission" date="2020-03" db="EMBL/GenBank/DDBJ databases">
        <authorList>
            <person name="Weist P."/>
        </authorList>
    </citation>
    <scope>NUCLEOTIDE SEQUENCE</scope>
</reference>
<evidence type="ECO:0000256" key="2">
    <source>
        <dbReference type="ARBA" id="ARBA00022692"/>
    </source>
</evidence>
<feature type="transmembrane region" description="Helical" evidence="5">
    <location>
        <begin position="96"/>
        <end position="115"/>
    </location>
</feature>
<dbReference type="Pfam" id="PF00335">
    <property type="entry name" value="Tetraspanin"/>
    <property type="match status" value="1"/>
</dbReference>